<gene>
    <name evidence="3" type="ORF">SAMN04515671_2782</name>
</gene>
<dbReference type="Proteomes" id="UP000198741">
    <property type="component" value="Chromosome I"/>
</dbReference>
<protein>
    <submittedName>
        <fullName evidence="3">Glycosyl transferases group 1</fullName>
    </submittedName>
</protein>
<dbReference type="CDD" id="cd03809">
    <property type="entry name" value="GT4_MtfB-like"/>
    <property type="match status" value="1"/>
</dbReference>
<feature type="domain" description="Glycosyl transferase family 1" evidence="2">
    <location>
        <begin position="318"/>
        <end position="480"/>
    </location>
</feature>
<dbReference type="Pfam" id="PF00534">
    <property type="entry name" value="Glycos_transf_1"/>
    <property type="match status" value="1"/>
</dbReference>
<proteinExistence type="predicted"/>
<accession>A0A1H0PHX3</accession>
<dbReference type="EMBL" id="LT629710">
    <property type="protein sequence ID" value="SDP04594.1"/>
    <property type="molecule type" value="Genomic_DNA"/>
</dbReference>
<dbReference type="PANTHER" id="PTHR46401">
    <property type="entry name" value="GLYCOSYLTRANSFERASE WBBK-RELATED"/>
    <property type="match status" value="1"/>
</dbReference>
<dbReference type="RefSeq" id="WP_090476744.1">
    <property type="nucleotide sequence ID" value="NZ_LT629710.1"/>
</dbReference>
<evidence type="ECO:0000256" key="1">
    <source>
        <dbReference type="ARBA" id="ARBA00022679"/>
    </source>
</evidence>
<dbReference type="AlphaFoldDB" id="A0A1H0PHX3"/>
<reference evidence="3 4" key="1">
    <citation type="submission" date="2016-10" db="EMBL/GenBank/DDBJ databases">
        <authorList>
            <person name="de Groot N.N."/>
        </authorList>
    </citation>
    <scope>NUCLEOTIDE SEQUENCE [LARGE SCALE GENOMIC DNA]</scope>
    <source>
        <strain evidence="4">P4-7,KCTC 19426,CECT 7604</strain>
    </source>
</reference>
<keyword evidence="4" id="KW-1185">Reference proteome</keyword>
<sequence>MTAPDLATAAQAALAGRLRAVTPILAGTSGPDTAADPAVDAAILFEIVVSAVEDDLTDERVWLLMAALSAILPTRAEVDATRRRFQLDSAIDLRMHLLDTALARVQAAGTATTGIEVVVGEVLVDVDHSAKHDLHTGIQRVTRNLLPRWDTERSIVPVVWSLDNTALRRLSPAETSRVIRWGTVTPTTAATIDVAEPVTAEPPAVVVPWRSVVVLVEVPPGPANDRLAAIGSKSTNALVGIAYDVIPIVSADAVPPVESMKFARYLTAVKFASRMAGISAAATAEMRGFARMLPTQGLTGPVVSEVSLPAAGRQDPSARDSSRRDARVPMVLSVGSHEPRKNHLAILFAAERLWREGLAFSLQFIGGSGWGDEFPRVAADLKAAGRPLEVRKGVSDRDLNRALTDALFTVFPSLHEGYGLPVAESMAHGTPVITSDFGSMAEIAADGGAVTIDPRDDEQLVAAMRSLLTDPDRINRLRQEIADRPERGWAEYADELWAALVEPELARCTVAAADSRRMEGTR</sequence>
<dbReference type="STRING" id="1090615.SAMN04515671_2782"/>
<organism evidence="3 4">
    <name type="scientific">Nakamurella panacisegetis</name>
    <dbReference type="NCBI Taxonomy" id="1090615"/>
    <lineage>
        <taxon>Bacteria</taxon>
        <taxon>Bacillati</taxon>
        <taxon>Actinomycetota</taxon>
        <taxon>Actinomycetes</taxon>
        <taxon>Nakamurellales</taxon>
        <taxon>Nakamurellaceae</taxon>
        <taxon>Nakamurella</taxon>
    </lineage>
</organism>
<dbReference type="OrthoDB" id="9801609at2"/>
<name>A0A1H0PHX3_9ACTN</name>
<dbReference type="Gene3D" id="3.40.50.2000">
    <property type="entry name" value="Glycogen Phosphorylase B"/>
    <property type="match status" value="1"/>
</dbReference>
<evidence type="ECO:0000313" key="4">
    <source>
        <dbReference type="Proteomes" id="UP000198741"/>
    </source>
</evidence>
<dbReference type="PANTHER" id="PTHR46401:SF9">
    <property type="entry name" value="MANNOSYLTRANSFERASE A"/>
    <property type="match status" value="1"/>
</dbReference>
<dbReference type="InterPro" id="IPR001296">
    <property type="entry name" value="Glyco_trans_1"/>
</dbReference>
<evidence type="ECO:0000259" key="2">
    <source>
        <dbReference type="Pfam" id="PF00534"/>
    </source>
</evidence>
<dbReference type="GO" id="GO:0016757">
    <property type="term" value="F:glycosyltransferase activity"/>
    <property type="evidence" value="ECO:0007669"/>
    <property type="project" value="InterPro"/>
</dbReference>
<evidence type="ECO:0000313" key="3">
    <source>
        <dbReference type="EMBL" id="SDP04594.1"/>
    </source>
</evidence>
<dbReference type="SUPFAM" id="SSF53756">
    <property type="entry name" value="UDP-Glycosyltransferase/glycogen phosphorylase"/>
    <property type="match status" value="1"/>
</dbReference>
<keyword evidence="1 3" id="KW-0808">Transferase</keyword>